<proteinExistence type="predicted"/>
<evidence type="ECO:0000313" key="2">
    <source>
        <dbReference type="Proteomes" id="UP000320235"/>
    </source>
</evidence>
<evidence type="ECO:0000313" key="1">
    <source>
        <dbReference type="EMBL" id="TQM28366.1"/>
    </source>
</evidence>
<gene>
    <name evidence="1" type="ORF">FB391_2431</name>
</gene>
<keyword evidence="2" id="KW-1185">Reference proteome</keyword>
<comment type="caution">
    <text evidence="1">The sequence shown here is derived from an EMBL/GenBank/DDBJ whole genome shotgun (WGS) entry which is preliminary data.</text>
</comment>
<dbReference type="EMBL" id="VFPE01000002">
    <property type="protein sequence ID" value="TQM28366.1"/>
    <property type="molecule type" value="Genomic_DNA"/>
</dbReference>
<dbReference type="AlphaFoldDB" id="A0A543F3G0"/>
<dbReference type="Pfam" id="PF20317">
    <property type="entry name" value="HTH_60"/>
    <property type="match status" value="1"/>
</dbReference>
<organism evidence="1 2">
    <name type="scientific">Microbacterium kyungheense</name>
    <dbReference type="NCBI Taxonomy" id="1263636"/>
    <lineage>
        <taxon>Bacteria</taxon>
        <taxon>Bacillati</taxon>
        <taxon>Actinomycetota</taxon>
        <taxon>Actinomycetes</taxon>
        <taxon>Micrococcales</taxon>
        <taxon>Microbacteriaceae</taxon>
        <taxon>Microbacterium</taxon>
    </lineage>
</organism>
<dbReference type="Proteomes" id="UP000320235">
    <property type="component" value="Unassembled WGS sequence"/>
</dbReference>
<dbReference type="InterPro" id="IPR046930">
    <property type="entry name" value="HTH_60"/>
</dbReference>
<protein>
    <submittedName>
        <fullName evidence="1">Uncharacterized protein</fullName>
    </submittedName>
</protein>
<name>A0A543F3G0_9MICO</name>
<accession>A0A543F3G0</accession>
<reference evidence="1 2" key="1">
    <citation type="submission" date="2019-06" db="EMBL/GenBank/DDBJ databases">
        <title>Sequencing the genomes of 1000 actinobacteria strains.</title>
        <authorList>
            <person name="Klenk H.-P."/>
        </authorList>
    </citation>
    <scope>NUCLEOTIDE SEQUENCE [LARGE SCALE GENOMIC DNA]</scope>
    <source>
        <strain evidence="1 2">DSM 105492</strain>
    </source>
</reference>
<sequence>MTHRGHLPSEDLQAVIDAGGMSEDALHAITRIPAETVARFLHGEAPGSPPATSTPLLSDDESRRLSIFSAYVSTGLTIDDDERLRAILESLTVECRLTPENVARLADVDVEHVERALVDPSAVPLDARYRLALRSSYIITAVNRAQPG</sequence>